<evidence type="ECO:0000256" key="4">
    <source>
        <dbReference type="ARBA" id="ARBA00022475"/>
    </source>
</evidence>
<evidence type="ECO:0000256" key="6">
    <source>
        <dbReference type="ARBA" id="ARBA00022927"/>
    </source>
</evidence>
<evidence type="ECO:0000256" key="5">
    <source>
        <dbReference type="ARBA" id="ARBA00022692"/>
    </source>
</evidence>
<evidence type="ECO:0000256" key="8">
    <source>
        <dbReference type="ARBA" id="ARBA00023010"/>
    </source>
</evidence>
<evidence type="ECO:0000256" key="7">
    <source>
        <dbReference type="ARBA" id="ARBA00022989"/>
    </source>
</evidence>
<evidence type="ECO:0000256" key="10">
    <source>
        <dbReference type="RuleBase" id="RU365087"/>
    </source>
</evidence>
<dbReference type="GO" id="GO:0005886">
    <property type="term" value="C:plasma membrane"/>
    <property type="evidence" value="ECO:0007669"/>
    <property type="project" value="UniProtKB-SubCell"/>
</dbReference>
<sequence>MRLFLQILLMIVSIALTAIIILQPSKGEGLGSIGSGGQMFFSKNKGLEKLLDKATMWLAISFGLLLIIVELLAKKM</sequence>
<evidence type="ECO:0000313" key="11">
    <source>
        <dbReference type="EMBL" id="TCL69925.1"/>
    </source>
</evidence>
<keyword evidence="9 10" id="KW-0472">Membrane</keyword>
<keyword evidence="3 10" id="KW-0813">Transport</keyword>
<dbReference type="Proteomes" id="UP000295008">
    <property type="component" value="Unassembled WGS sequence"/>
</dbReference>
<dbReference type="GO" id="GO:0015450">
    <property type="term" value="F:protein-transporting ATPase activity"/>
    <property type="evidence" value="ECO:0007669"/>
    <property type="project" value="UniProtKB-UniRule"/>
</dbReference>
<keyword evidence="12" id="KW-1185">Reference proteome</keyword>
<dbReference type="AlphaFoldDB" id="A0A4R1RTP7"/>
<dbReference type="PANTHER" id="PTHR34182:SF1">
    <property type="entry name" value="PROTEIN-EXPORT MEMBRANE PROTEIN SECG"/>
    <property type="match status" value="1"/>
</dbReference>
<name>A0A4R1RTP7_HYDET</name>
<dbReference type="NCBIfam" id="TIGR00810">
    <property type="entry name" value="secG"/>
    <property type="match status" value="1"/>
</dbReference>
<keyword evidence="7 10" id="KW-1133">Transmembrane helix</keyword>
<dbReference type="PANTHER" id="PTHR34182">
    <property type="entry name" value="PROTEIN-EXPORT MEMBRANE PROTEIN SECG"/>
    <property type="match status" value="1"/>
</dbReference>
<keyword evidence="4 10" id="KW-1003">Cell membrane</keyword>
<evidence type="ECO:0000256" key="1">
    <source>
        <dbReference type="ARBA" id="ARBA00004651"/>
    </source>
</evidence>
<evidence type="ECO:0000256" key="3">
    <source>
        <dbReference type="ARBA" id="ARBA00022448"/>
    </source>
</evidence>
<keyword evidence="8 10" id="KW-0811">Translocation</keyword>
<gene>
    <name evidence="11" type="ORF">EDC14_101147</name>
</gene>
<organism evidence="11 12">
    <name type="scientific">Hydrogenispora ethanolica</name>
    <dbReference type="NCBI Taxonomy" id="1082276"/>
    <lineage>
        <taxon>Bacteria</taxon>
        <taxon>Bacillati</taxon>
        <taxon>Bacillota</taxon>
        <taxon>Hydrogenispora</taxon>
    </lineage>
</organism>
<dbReference type="PRINTS" id="PR01651">
    <property type="entry name" value="SECGEXPORT"/>
</dbReference>
<dbReference type="GO" id="GO:0009306">
    <property type="term" value="P:protein secretion"/>
    <property type="evidence" value="ECO:0007669"/>
    <property type="project" value="UniProtKB-UniRule"/>
</dbReference>
<dbReference type="RefSeq" id="WP_132014251.1">
    <property type="nucleotide sequence ID" value="NZ_SLUN01000011.1"/>
</dbReference>
<comment type="subcellular location">
    <subcellularLocation>
        <location evidence="1 10">Cell membrane</location>
        <topology evidence="1 10">Multi-pass membrane protein</topology>
    </subcellularLocation>
</comment>
<keyword evidence="5 10" id="KW-0812">Transmembrane</keyword>
<dbReference type="Pfam" id="PF03840">
    <property type="entry name" value="SecG"/>
    <property type="match status" value="1"/>
</dbReference>
<dbReference type="InterPro" id="IPR004692">
    <property type="entry name" value="SecG"/>
</dbReference>
<dbReference type="EMBL" id="SLUN01000011">
    <property type="protein sequence ID" value="TCL69925.1"/>
    <property type="molecule type" value="Genomic_DNA"/>
</dbReference>
<accession>A0A4R1RTP7</accession>
<dbReference type="GO" id="GO:0065002">
    <property type="term" value="P:intracellular protein transmembrane transport"/>
    <property type="evidence" value="ECO:0007669"/>
    <property type="project" value="TreeGrafter"/>
</dbReference>
<protein>
    <recommendedName>
        <fullName evidence="10">Protein-export membrane protein SecG</fullName>
    </recommendedName>
</protein>
<evidence type="ECO:0000256" key="9">
    <source>
        <dbReference type="ARBA" id="ARBA00023136"/>
    </source>
</evidence>
<dbReference type="GO" id="GO:0043952">
    <property type="term" value="P:protein transport by the Sec complex"/>
    <property type="evidence" value="ECO:0007669"/>
    <property type="project" value="TreeGrafter"/>
</dbReference>
<reference evidence="11 12" key="1">
    <citation type="submission" date="2019-03" db="EMBL/GenBank/DDBJ databases">
        <title>Genomic Encyclopedia of Type Strains, Phase IV (KMG-IV): sequencing the most valuable type-strain genomes for metagenomic binning, comparative biology and taxonomic classification.</title>
        <authorList>
            <person name="Goeker M."/>
        </authorList>
    </citation>
    <scope>NUCLEOTIDE SEQUENCE [LARGE SCALE GENOMIC DNA]</scope>
    <source>
        <strain evidence="11 12">LX-B</strain>
    </source>
</reference>
<comment type="similarity">
    <text evidence="2 10">Belongs to the SecG family.</text>
</comment>
<evidence type="ECO:0000313" key="12">
    <source>
        <dbReference type="Proteomes" id="UP000295008"/>
    </source>
</evidence>
<feature type="transmembrane region" description="Helical" evidence="10">
    <location>
        <begin position="54"/>
        <end position="73"/>
    </location>
</feature>
<evidence type="ECO:0000256" key="2">
    <source>
        <dbReference type="ARBA" id="ARBA00008445"/>
    </source>
</evidence>
<proteinExistence type="inferred from homology"/>
<comment type="caution">
    <text evidence="10">Lacks conserved residue(s) required for the propagation of feature annotation.</text>
</comment>
<comment type="caution">
    <text evidence="11">The sequence shown here is derived from an EMBL/GenBank/DDBJ whole genome shotgun (WGS) entry which is preliminary data.</text>
</comment>
<comment type="function">
    <text evidence="10">Involved in protein export. Participates in an early event of protein translocation.</text>
</comment>
<keyword evidence="6 10" id="KW-0653">Protein transport</keyword>